<dbReference type="Pfam" id="PF00560">
    <property type="entry name" value="LRR_1"/>
    <property type="match status" value="1"/>
</dbReference>
<name>A0AA38ZQ13_VITRO</name>
<gene>
    <name evidence="4" type="ORF">PVL29_011380</name>
</gene>
<dbReference type="PANTHER" id="PTHR23155:SF1192">
    <property type="entry name" value="DISEASE RESISTANCE PROTEIN RFL1-RELATED"/>
    <property type="match status" value="1"/>
</dbReference>
<feature type="domain" description="Disease resistance protein winged helix" evidence="3">
    <location>
        <begin position="30"/>
        <end position="90"/>
    </location>
</feature>
<dbReference type="PANTHER" id="PTHR23155">
    <property type="entry name" value="DISEASE RESISTANCE PROTEIN RP"/>
    <property type="match status" value="1"/>
</dbReference>
<evidence type="ECO:0000259" key="3">
    <source>
        <dbReference type="Pfam" id="PF23559"/>
    </source>
</evidence>
<dbReference type="AlphaFoldDB" id="A0AA38ZQ13"/>
<dbReference type="InterPro" id="IPR032675">
    <property type="entry name" value="LRR_dom_sf"/>
</dbReference>
<organism evidence="4 5">
    <name type="scientific">Vitis rotundifolia</name>
    <name type="common">Muscadine grape</name>
    <dbReference type="NCBI Taxonomy" id="103349"/>
    <lineage>
        <taxon>Eukaryota</taxon>
        <taxon>Viridiplantae</taxon>
        <taxon>Streptophyta</taxon>
        <taxon>Embryophyta</taxon>
        <taxon>Tracheophyta</taxon>
        <taxon>Spermatophyta</taxon>
        <taxon>Magnoliopsida</taxon>
        <taxon>eudicotyledons</taxon>
        <taxon>Gunneridae</taxon>
        <taxon>Pentapetalae</taxon>
        <taxon>rosids</taxon>
        <taxon>Vitales</taxon>
        <taxon>Vitaceae</taxon>
        <taxon>Viteae</taxon>
        <taxon>Vitis</taxon>
    </lineage>
</organism>
<evidence type="ECO:0000256" key="1">
    <source>
        <dbReference type="ARBA" id="ARBA00022737"/>
    </source>
</evidence>
<dbReference type="Proteomes" id="UP001168098">
    <property type="component" value="Unassembled WGS sequence"/>
</dbReference>
<dbReference type="InterPro" id="IPR044974">
    <property type="entry name" value="Disease_R_plants"/>
</dbReference>
<evidence type="ECO:0000256" key="2">
    <source>
        <dbReference type="ARBA" id="ARBA00022821"/>
    </source>
</evidence>
<evidence type="ECO:0000313" key="4">
    <source>
        <dbReference type="EMBL" id="KAJ9692293.1"/>
    </source>
</evidence>
<keyword evidence="1" id="KW-0677">Repeat</keyword>
<dbReference type="InterPro" id="IPR036388">
    <property type="entry name" value="WH-like_DNA-bd_sf"/>
</dbReference>
<reference evidence="4 5" key="1">
    <citation type="journal article" date="2023" name="BMC Biotechnol.">
        <title>Vitis rotundifolia cv Carlos genome sequencing.</title>
        <authorList>
            <person name="Huff M."/>
            <person name="Hulse-Kemp A."/>
            <person name="Scheffler B."/>
            <person name="Youngblood R."/>
            <person name="Simpson S."/>
            <person name="Babiker E."/>
            <person name="Staton M."/>
        </authorList>
    </citation>
    <scope>NUCLEOTIDE SEQUENCE [LARGE SCALE GENOMIC DNA]</scope>
    <source>
        <tissue evidence="4">Leaf</tissue>
    </source>
</reference>
<dbReference type="GO" id="GO:0098542">
    <property type="term" value="P:defense response to other organism"/>
    <property type="evidence" value="ECO:0007669"/>
    <property type="project" value="TreeGrafter"/>
</dbReference>
<dbReference type="FunFam" id="1.10.10.10:FF:000322">
    <property type="entry name" value="Probable disease resistance protein At1g63360"/>
    <property type="match status" value="1"/>
</dbReference>
<proteinExistence type="predicted"/>
<keyword evidence="2" id="KW-0611">Plant defense</keyword>
<keyword evidence="5" id="KW-1185">Reference proteome</keyword>
<dbReference type="Gene3D" id="3.80.10.10">
    <property type="entry name" value="Ribonuclease Inhibitor"/>
    <property type="match status" value="1"/>
</dbReference>
<dbReference type="SUPFAM" id="SSF52058">
    <property type="entry name" value="L domain-like"/>
    <property type="match status" value="1"/>
</dbReference>
<evidence type="ECO:0000313" key="5">
    <source>
        <dbReference type="Proteomes" id="UP001168098"/>
    </source>
</evidence>
<comment type="caution">
    <text evidence="4">The sequence shown here is derived from an EMBL/GenBank/DDBJ whole genome shotgun (WGS) entry which is preliminary data.</text>
</comment>
<dbReference type="InterPro" id="IPR058922">
    <property type="entry name" value="WHD_DRP"/>
</dbReference>
<dbReference type="Pfam" id="PF23559">
    <property type="entry name" value="WHD_DRP"/>
    <property type="match status" value="1"/>
</dbReference>
<dbReference type="EMBL" id="JARBHA010000009">
    <property type="protein sequence ID" value="KAJ9692293.1"/>
    <property type="molecule type" value="Genomic_DNA"/>
</dbReference>
<sequence length="334" mass="38339">MGDHVFPVLKFGHDSLQNGTLRSCFLYLAVFQEDYVIIDNDLINLWIGEGFLDEFDNLNEARNQGHNIIEHLNVACLFESDDDNRIKIHDNKIVVEKDGTLEAQQILKWKEVKRISLWDISVEKLAIPPSCPNLITLIFGSVILKTFPYEFFHLMPIIKVLDLSGTQITELPVGIDRLVTLQYLNLSYTKLRKLPTELKSLIRIRCFILDGMPHLKTIPKEEISKLSSLKLFSMQVEGRDHFSQDLDMELNYSLEEGKKAHCSSKEEEAADLWEAKKANYLWQDNKALFEELAGLEHINEVSFPIEGALSFEKLMRSQKLQNAMRCLSLGNLDG</sequence>
<dbReference type="Gene3D" id="1.10.10.10">
    <property type="entry name" value="Winged helix-like DNA-binding domain superfamily/Winged helix DNA-binding domain"/>
    <property type="match status" value="1"/>
</dbReference>
<accession>A0AA38ZQ13</accession>
<dbReference type="InterPro" id="IPR001611">
    <property type="entry name" value="Leu-rich_rpt"/>
</dbReference>
<protein>
    <recommendedName>
        <fullName evidence="3">Disease resistance protein winged helix domain-containing protein</fullName>
    </recommendedName>
</protein>